<dbReference type="AlphaFoldDB" id="A0A0F9X727"/>
<protein>
    <submittedName>
        <fullName evidence="1">Uncharacterized protein</fullName>
    </submittedName>
</protein>
<sequence>MNSADIEAARRIVDRMSEVAEESLGGGPYTPPALIKDWADRLMHILGRRAPAITAFLDTPDEEARKMTAPRDPSLVARNAERAAHPLVQRLTARRKRAITAMLTALGGVIKRAAEHAAVADDMMHLWPTSFFKVAAQQGVTIDTRIHFSRAWDPACFELNAGLKCQMTLDREDFAGCEPLPLGVELRNDIPSEEP</sequence>
<evidence type="ECO:0000313" key="1">
    <source>
        <dbReference type="EMBL" id="KKN87358.1"/>
    </source>
</evidence>
<reference evidence="1" key="1">
    <citation type="journal article" date="2015" name="Nature">
        <title>Complex archaea that bridge the gap between prokaryotes and eukaryotes.</title>
        <authorList>
            <person name="Spang A."/>
            <person name="Saw J.H."/>
            <person name="Jorgensen S.L."/>
            <person name="Zaremba-Niedzwiedzka K."/>
            <person name="Martijn J."/>
            <person name="Lind A.E."/>
            <person name="van Eijk R."/>
            <person name="Schleper C."/>
            <person name="Guy L."/>
            <person name="Ettema T.J."/>
        </authorList>
    </citation>
    <scope>NUCLEOTIDE SEQUENCE</scope>
</reference>
<accession>A0A0F9X727</accession>
<proteinExistence type="predicted"/>
<name>A0A0F9X727_9ZZZZ</name>
<gene>
    <name evidence="1" type="ORF">LCGC14_0258120</name>
</gene>
<comment type="caution">
    <text evidence="1">The sequence shown here is derived from an EMBL/GenBank/DDBJ whole genome shotgun (WGS) entry which is preliminary data.</text>
</comment>
<dbReference type="EMBL" id="LAZR01000138">
    <property type="protein sequence ID" value="KKN87358.1"/>
    <property type="molecule type" value="Genomic_DNA"/>
</dbReference>
<organism evidence="1">
    <name type="scientific">marine sediment metagenome</name>
    <dbReference type="NCBI Taxonomy" id="412755"/>
    <lineage>
        <taxon>unclassified sequences</taxon>
        <taxon>metagenomes</taxon>
        <taxon>ecological metagenomes</taxon>
    </lineage>
</organism>